<keyword evidence="4 6" id="KW-1133">Transmembrane helix</keyword>
<name>A0A8X8I957_9BACT</name>
<feature type="transmembrane region" description="Helical" evidence="6">
    <location>
        <begin position="387"/>
        <end position="410"/>
    </location>
</feature>
<evidence type="ECO:0000256" key="6">
    <source>
        <dbReference type="SAM" id="Phobius"/>
    </source>
</evidence>
<feature type="domain" description="MacB-like periplasmic core" evidence="8">
    <location>
        <begin position="20"/>
        <end position="236"/>
    </location>
</feature>
<comment type="subcellular location">
    <subcellularLocation>
        <location evidence="1">Cell membrane</location>
        <topology evidence="1">Multi-pass membrane protein</topology>
    </subcellularLocation>
</comment>
<feature type="transmembrane region" description="Helical" evidence="6">
    <location>
        <begin position="771"/>
        <end position="791"/>
    </location>
</feature>
<feature type="transmembrane region" description="Helical" evidence="6">
    <location>
        <begin position="21"/>
        <end position="41"/>
    </location>
</feature>
<dbReference type="Pfam" id="PF12704">
    <property type="entry name" value="MacB_PCD"/>
    <property type="match status" value="2"/>
</dbReference>
<feature type="transmembrane region" description="Helical" evidence="6">
    <location>
        <begin position="737"/>
        <end position="756"/>
    </location>
</feature>
<dbReference type="GO" id="GO:0005886">
    <property type="term" value="C:plasma membrane"/>
    <property type="evidence" value="ECO:0007669"/>
    <property type="project" value="UniProtKB-SubCell"/>
</dbReference>
<keyword evidence="3 6" id="KW-0812">Transmembrane</keyword>
<accession>A0A8X8I957</accession>
<evidence type="ECO:0000313" key="10">
    <source>
        <dbReference type="Proteomes" id="UP000198711"/>
    </source>
</evidence>
<evidence type="ECO:0000256" key="2">
    <source>
        <dbReference type="ARBA" id="ARBA00022475"/>
    </source>
</evidence>
<dbReference type="PANTHER" id="PTHR30572">
    <property type="entry name" value="MEMBRANE COMPONENT OF TRANSPORTER-RELATED"/>
    <property type="match status" value="1"/>
</dbReference>
<feature type="domain" description="ABC3 transporter permease C-terminal" evidence="7">
    <location>
        <begin position="687"/>
        <end position="801"/>
    </location>
</feature>
<reference evidence="9 10" key="1">
    <citation type="submission" date="2016-10" db="EMBL/GenBank/DDBJ databases">
        <authorList>
            <person name="Varghese N."/>
            <person name="Submissions S."/>
        </authorList>
    </citation>
    <scope>NUCLEOTIDE SEQUENCE [LARGE SCALE GENOMIC DNA]</scope>
    <source>
        <strain evidence="9 10">DSM 25353</strain>
    </source>
</reference>
<protein>
    <submittedName>
        <fullName evidence="9">Putative ABC transport system permease protein</fullName>
    </submittedName>
</protein>
<gene>
    <name evidence="9" type="ORF">SAMN05444410_101422</name>
</gene>
<evidence type="ECO:0000259" key="7">
    <source>
        <dbReference type="Pfam" id="PF02687"/>
    </source>
</evidence>
<dbReference type="Pfam" id="PF02687">
    <property type="entry name" value="FtsX"/>
    <property type="match status" value="2"/>
</dbReference>
<comment type="caution">
    <text evidence="9">The sequence shown here is derived from an EMBL/GenBank/DDBJ whole genome shotgun (WGS) entry which is preliminary data.</text>
</comment>
<evidence type="ECO:0000256" key="4">
    <source>
        <dbReference type="ARBA" id="ARBA00022989"/>
    </source>
</evidence>
<feature type="transmembrane region" description="Helical" evidence="6">
    <location>
        <begin position="684"/>
        <end position="709"/>
    </location>
</feature>
<evidence type="ECO:0000259" key="8">
    <source>
        <dbReference type="Pfam" id="PF12704"/>
    </source>
</evidence>
<dbReference type="InterPro" id="IPR003838">
    <property type="entry name" value="ABC3_permease_C"/>
</dbReference>
<evidence type="ECO:0000256" key="5">
    <source>
        <dbReference type="ARBA" id="ARBA00023136"/>
    </source>
</evidence>
<dbReference type="InterPro" id="IPR050250">
    <property type="entry name" value="Macrolide_Exporter_MacB"/>
</dbReference>
<dbReference type="AlphaFoldDB" id="A0A8X8I957"/>
<dbReference type="GO" id="GO:0022857">
    <property type="term" value="F:transmembrane transporter activity"/>
    <property type="evidence" value="ECO:0007669"/>
    <property type="project" value="TreeGrafter"/>
</dbReference>
<feature type="transmembrane region" description="Helical" evidence="6">
    <location>
        <begin position="345"/>
        <end position="367"/>
    </location>
</feature>
<keyword evidence="5 6" id="KW-0472">Membrane</keyword>
<evidence type="ECO:0000256" key="3">
    <source>
        <dbReference type="ARBA" id="ARBA00022692"/>
    </source>
</evidence>
<feature type="domain" description="ABC3 transporter permease C-terminal" evidence="7">
    <location>
        <begin position="300"/>
        <end position="413"/>
    </location>
</feature>
<keyword evidence="10" id="KW-1185">Reference proteome</keyword>
<dbReference type="PANTHER" id="PTHR30572:SF18">
    <property type="entry name" value="ABC-TYPE MACROLIDE FAMILY EXPORT SYSTEM PERMEASE COMPONENT 2"/>
    <property type="match status" value="1"/>
</dbReference>
<organism evidence="9 10">
    <name type="scientific">Hydrobacter penzbergensis</name>
    <dbReference type="NCBI Taxonomy" id="1235997"/>
    <lineage>
        <taxon>Bacteria</taxon>
        <taxon>Pseudomonadati</taxon>
        <taxon>Bacteroidota</taxon>
        <taxon>Chitinophagia</taxon>
        <taxon>Chitinophagales</taxon>
        <taxon>Chitinophagaceae</taxon>
        <taxon>Hydrobacter</taxon>
    </lineage>
</organism>
<proteinExistence type="predicted"/>
<dbReference type="EMBL" id="FNNO01000001">
    <property type="protein sequence ID" value="SDW17529.1"/>
    <property type="molecule type" value="Genomic_DNA"/>
</dbReference>
<feature type="transmembrane region" description="Helical" evidence="6">
    <location>
        <begin position="430"/>
        <end position="455"/>
    </location>
</feature>
<dbReference type="InterPro" id="IPR025857">
    <property type="entry name" value="MacB_PCD"/>
</dbReference>
<keyword evidence="2" id="KW-1003">Cell membrane</keyword>
<dbReference type="Proteomes" id="UP000198711">
    <property type="component" value="Unassembled WGS sequence"/>
</dbReference>
<feature type="domain" description="MacB-like periplasmic core" evidence="8">
    <location>
        <begin position="442"/>
        <end position="612"/>
    </location>
</feature>
<evidence type="ECO:0000256" key="1">
    <source>
        <dbReference type="ARBA" id="ARBA00004651"/>
    </source>
</evidence>
<sequence length="808" mass="90331">MLKNYFITAWRNLIKRKAFSFINIAGLSIGISVCFIIMLYVQDELNFDRFNKNADRIVRIVFKADINGGKIYEANVMPQVASAMTKDYPEVEDATRLRVAGAPKISYKGRNFRDDELVFVDPNFFSIFTLPLIEGDVKTALKEPNTLVITKAAAKKYFGNENPIGKTLVFTSNNNEPFKVTGLIDKVPVNSHFQFDLFGSMTGLNEAKSDSWMGSNFFTYILLKPGSDYKKLEAKLPGMVEKYMGPQIQQQMGVSLEQFRKKGNGLGFVLQPLTSIHLYSHSNYELTSPGNVMYVYIFSAIAIFMLLIACINFINLSTASASKRAKEVGVRKVIGSGRLQLVKQFLLESALLTFFALLISYGLIQFLLPVFNDISGKDLSFEFEIRIIAAFIGLGVFVSIVAGMYPAFFLSSFKPASVLKGKFTGGNNSFGLRSSLVVFQFFISVALIVGTIVVWQQMKYIQHKNLGYNKEQLLTISNSWALGKNERIYKEKMLKDPRIVNATISAYKPAGPSGNNNALAYPSGRDNEMMRTLEYQVDEQYIPTLGMQLAAGRNFSRDLATDSTAMIVNETAAKAFGWGVNDAIGKTIVRKIDKEGKGMDIPFHIVGVVKDFNFKSLHEPITPLLMVLGQDWGLIFKIKTTDIPGLLSAMKKEWANFQTDEPFTYAFMDNLYNKTYVAEQKTSAILNIFSALTIFVSCLGLFGLITYTAEQRTKEIGIRKVLGADVSQITGMLSKDFIKLVCIAILIAFPISYWAMNKWLQNFAYRINTSWWMFVASGVIALLIALITVSFQAIKAATANPVNSLRME</sequence>
<feature type="transmembrane region" description="Helical" evidence="6">
    <location>
        <begin position="293"/>
        <end position="314"/>
    </location>
</feature>
<evidence type="ECO:0000313" key="9">
    <source>
        <dbReference type="EMBL" id="SDW17529.1"/>
    </source>
</evidence>